<organism evidence="1 2">
    <name type="scientific">Brevibacillus porteri</name>
    <dbReference type="NCBI Taxonomy" id="2126350"/>
    <lineage>
        <taxon>Bacteria</taxon>
        <taxon>Bacillati</taxon>
        <taxon>Bacillota</taxon>
        <taxon>Bacilli</taxon>
        <taxon>Bacillales</taxon>
        <taxon>Paenibacillaceae</taxon>
        <taxon>Brevibacillus</taxon>
    </lineage>
</organism>
<accession>A0ABX5FSA9</accession>
<evidence type="ECO:0000313" key="1">
    <source>
        <dbReference type="EMBL" id="PSK11002.1"/>
    </source>
</evidence>
<name>A0ABX5FSA9_9BACL</name>
<gene>
    <name evidence="1" type="ORF">C7R92_11285</name>
</gene>
<keyword evidence="2" id="KW-1185">Reference proteome</keyword>
<reference evidence="1 2" key="1">
    <citation type="submission" date="2018-03" db="EMBL/GenBank/DDBJ databases">
        <title>Brevisbacillus phylogenomics.</title>
        <authorList>
            <person name="Dunlap C."/>
        </authorList>
    </citation>
    <scope>NUCLEOTIDE SEQUENCE [LARGE SCALE GENOMIC DNA]</scope>
    <source>
        <strain evidence="1 2">NRRL B-41110</strain>
    </source>
</reference>
<dbReference type="Proteomes" id="UP000241645">
    <property type="component" value="Unassembled WGS sequence"/>
</dbReference>
<protein>
    <submittedName>
        <fullName evidence="1">Uncharacterized protein</fullName>
    </submittedName>
</protein>
<proteinExistence type="predicted"/>
<comment type="caution">
    <text evidence="1">The sequence shown here is derived from an EMBL/GenBank/DDBJ whole genome shotgun (WGS) entry which is preliminary data.</text>
</comment>
<dbReference type="GeneID" id="95750698"/>
<dbReference type="RefSeq" id="WP_106834323.1">
    <property type="nucleotide sequence ID" value="NZ_JARMEW010000003.1"/>
</dbReference>
<sequence>MSKKWVKPSITIAASVALLSSLYFTTDTFAEKSVEKSNYVIAESDFEVPSSKIEYIKISHENGGYEEHWRDIENKQERHDTYSADGELINRLIVTDSGKKVISIGNDNGELVAYSWDLPTKDAKENNKILKNSLLKQEKDKLKDKKWKIQKSKTLSDTPIDVIETTYDSFKEVVELDQTTGVPVEKDIYEIKNGNEEKIRTETFELLDNSSDLFKVDIKVTEVAADDTKKKN</sequence>
<dbReference type="EMBL" id="PXZO01000018">
    <property type="protein sequence ID" value="PSK11002.1"/>
    <property type="molecule type" value="Genomic_DNA"/>
</dbReference>
<evidence type="ECO:0000313" key="2">
    <source>
        <dbReference type="Proteomes" id="UP000241645"/>
    </source>
</evidence>